<dbReference type="AlphaFoldDB" id="A0A835YM43"/>
<gene>
    <name evidence="1" type="ORF">JKP88DRAFT_169835</name>
</gene>
<sequence>MWCCAVAQVVVELRERIEIVHTPEFLLWLQYLFPVFEQLLRQRLPPQMVDNQFNKIRAVLWDILNRLPHSETLQPYALQLLKLCMDMLKLENEDNAVICVRTVFDLHKARNFRPLLEPEVQPFLDLVLLFYRNLKASVAKVFGAEGIRQATAAAATAAAARAAAATPLAAAAEPMPLLPCTDSFKVLVECPIIVMLLFQLYHKYVPQYIPEMIPIMISALGLQPPGGVPSNPVLMGRFKELLAAQVKTLSFLTYLLKSFGDTFRQQQRAMSNHIMSLLRRMPPDAIMVRKDLLTASRHIFATEFRQGERRVALLMWMPLGLHVSDVWR</sequence>
<evidence type="ECO:0000313" key="2">
    <source>
        <dbReference type="Proteomes" id="UP000664859"/>
    </source>
</evidence>
<organism evidence="1 2">
    <name type="scientific">Tribonema minus</name>
    <dbReference type="NCBI Taxonomy" id="303371"/>
    <lineage>
        <taxon>Eukaryota</taxon>
        <taxon>Sar</taxon>
        <taxon>Stramenopiles</taxon>
        <taxon>Ochrophyta</taxon>
        <taxon>PX clade</taxon>
        <taxon>Xanthophyceae</taxon>
        <taxon>Tribonematales</taxon>
        <taxon>Tribonemataceae</taxon>
        <taxon>Tribonema</taxon>
    </lineage>
</organism>
<dbReference type="EMBL" id="JAFCMP010000522">
    <property type="protein sequence ID" value="KAG5177720.1"/>
    <property type="molecule type" value="Genomic_DNA"/>
</dbReference>
<dbReference type="InterPro" id="IPR016024">
    <property type="entry name" value="ARM-type_fold"/>
</dbReference>
<keyword evidence="2" id="KW-1185">Reference proteome</keyword>
<reference evidence="1" key="1">
    <citation type="submission" date="2021-02" db="EMBL/GenBank/DDBJ databases">
        <title>First Annotated Genome of the Yellow-green Alga Tribonema minus.</title>
        <authorList>
            <person name="Mahan K.M."/>
        </authorList>
    </citation>
    <scope>NUCLEOTIDE SEQUENCE</scope>
    <source>
        <strain evidence="1">UTEX B ZZ1240</strain>
    </source>
</reference>
<evidence type="ECO:0008006" key="3">
    <source>
        <dbReference type="Google" id="ProtNLM"/>
    </source>
</evidence>
<name>A0A835YM43_9STRA</name>
<dbReference type="Proteomes" id="UP000664859">
    <property type="component" value="Unassembled WGS sequence"/>
</dbReference>
<dbReference type="InterPro" id="IPR046807">
    <property type="entry name" value="Tra1_central"/>
</dbReference>
<dbReference type="Pfam" id="PF20175">
    <property type="entry name" value="Tra1_central"/>
    <property type="match status" value="1"/>
</dbReference>
<dbReference type="OrthoDB" id="5570127at2759"/>
<accession>A0A835YM43</accession>
<proteinExistence type="predicted"/>
<dbReference type="SUPFAM" id="SSF48371">
    <property type="entry name" value="ARM repeat"/>
    <property type="match status" value="1"/>
</dbReference>
<protein>
    <recommendedName>
        <fullName evidence="3">Transformation/transcription domain-associated protein</fullName>
    </recommendedName>
</protein>
<comment type="caution">
    <text evidence="1">The sequence shown here is derived from an EMBL/GenBank/DDBJ whole genome shotgun (WGS) entry which is preliminary data.</text>
</comment>
<evidence type="ECO:0000313" key="1">
    <source>
        <dbReference type="EMBL" id="KAG5177720.1"/>
    </source>
</evidence>